<dbReference type="EMBL" id="JARK01001389">
    <property type="protein sequence ID" value="EYC10793.1"/>
    <property type="molecule type" value="Genomic_DNA"/>
</dbReference>
<dbReference type="AlphaFoldDB" id="A0A016U854"/>
<evidence type="ECO:0000313" key="1">
    <source>
        <dbReference type="EMBL" id="EYC10793.1"/>
    </source>
</evidence>
<organism evidence="1 2">
    <name type="scientific">Ancylostoma ceylanicum</name>
    <dbReference type="NCBI Taxonomy" id="53326"/>
    <lineage>
        <taxon>Eukaryota</taxon>
        <taxon>Metazoa</taxon>
        <taxon>Ecdysozoa</taxon>
        <taxon>Nematoda</taxon>
        <taxon>Chromadorea</taxon>
        <taxon>Rhabditida</taxon>
        <taxon>Rhabditina</taxon>
        <taxon>Rhabditomorpha</taxon>
        <taxon>Strongyloidea</taxon>
        <taxon>Ancylostomatidae</taxon>
        <taxon>Ancylostomatinae</taxon>
        <taxon>Ancylostoma</taxon>
    </lineage>
</organism>
<dbReference type="OrthoDB" id="1937934at2759"/>
<keyword evidence="2" id="KW-1185">Reference proteome</keyword>
<name>A0A016U854_9BILA</name>
<protein>
    <submittedName>
        <fullName evidence="1">Uncharacterized protein</fullName>
    </submittedName>
</protein>
<reference evidence="2" key="1">
    <citation type="journal article" date="2015" name="Nat. Genet.">
        <title>The genome and transcriptome of the zoonotic hookworm Ancylostoma ceylanicum identify infection-specific gene families.</title>
        <authorList>
            <person name="Schwarz E.M."/>
            <person name="Hu Y."/>
            <person name="Antoshechkin I."/>
            <person name="Miller M.M."/>
            <person name="Sternberg P.W."/>
            <person name="Aroian R.V."/>
        </authorList>
    </citation>
    <scope>NUCLEOTIDE SEQUENCE</scope>
    <source>
        <strain evidence="2">HY135</strain>
    </source>
</reference>
<accession>A0A016U854</accession>
<evidence type="ECO:0000313" key="2">
    <source>
        <dbReference type="Proteomes" id="UP000024635"/>
    </source>
</evidence>
<proteinExistence type="predicted"/>
<dbReference type="Proteomes" id="UP000024635">
    <property type="component" value="Unassembled WGS sequence"/>
</dbReference>
<gene>
    <name evidence="1" type="primary">Acey_s0053.g2298</name>
    <name evidence="1" type="ORF">Y032_0053g2298</name>
</gene>
<comment type="caution">
    <text evidence="1">The sequence shown here is derived from an EMBL/GenBank/DDBJ whole genome shotgun (WGS) entry which is preliminary data.</text>
</comment>
<sequence>MSCSRLTSLLDLITPPQLNPPDRSDFWSYNDEIVPFSSAVSGYPISPLSFSQPPLCSPIQYPSVSVSSLSSLRIGLF</sequence>